<sequence length="61" mass="6878">MPYHSGLGLSYDGLNDLDLHGGATHPEDAYHYQRQQQHHQAYPRMPHLNPMAGILHTASTE</sequence>
<organism evidence="1 2">
    <name type="scientific">Entomortierella chlamydospora</name>
    <dbReference type="NCBI Taxonomy" id="101097"/>
    <lineage>
        <taxon>Eukaryota</taxon>
        <taxon>Fungi</taxon>
        <taxon>Fungi incertae sedis</taxon>
        <taxon>Mucoromycota</taxon>
        <taxon>Mortierellomycotina</taxon>
        <taxon>Mortierellomycetes</taxon>
        <taxon>Mortierellales</taxon>
        <taxon>Mortierellaceae</taxon>
        <taxon>Entomortierella</taxon>
    </lineage>
</organism>
<comment type="caution">
    <text evidence="1">The sequence shown here is derived from an EMBL/GenBank/DDBJ whole genome shotgun (WGS) entry which is preliminary data.</text>
</comment>
<keyword evidence="2" id="KW-1185">Reference proteome</keyword>
<protein>
    <submittedName>
        <fullName evidence="1">Uncharacterized protein</fullName>
    </submittedName>
</protein>
<gene>
    <name evidence="1" type="ORF">BGZ80_002209</name>
</gene>
<dbReference type="Proteomes" id="UP000703661">
    <property type="component" value="Unassembled WGS sequence"/>
</dbReference>
<accession>A0A9P6N2N3</accession>
<evidence type="ECO:0000313" key="1">
    <source>
        <dbReference type="EMBL" id="KAG0021529.1"/>
    </source>
</evidence>
<name>A0A9P6N2N3_9FUNG</name>
<proteinExistence type="predicted"/>
<dbReference type="EMBL" id="JAAAID010000154">
    <property type="protein sequence ID" value="KAG0021529.1"/>
    <property type="molecule type" value="Genomic_DNA"/>
</dbReference>
<reference evidence="1" key="1">
    <citation type="journal article" date="2020" name="Fungal Divers.">
        <title>Resolving the Mortierellaceae phylogeny through synthesis of multi-gene phylogenetics and phylogenomics.</title>
        <authorList>
            <person name="Vandepol N."/>
            <person name="Liber J."/>
            <person name="Desiro A."/>
            <person name="Na H."/>
            <person name="Kennedy M."/>
            <person name="Barry K."/>
            <person name="Grigoriev I.V."/>
            <person name="Miller A.N."/>
            <person name="O'Donnell K."/>
            <person name="Stajich J.E."/>
            <person name="Bonito G."/>
        </authorList>
    </citation>
    <scope>NUCLEOTIDE SEQUENCE</scope>
    <source>
        <strain evidence="1">NRRL 2769</strain>
    </source>
</reference>
<dbReference type="AlphaFoldDB" id="A0A9P6N2N3"/>
<evidence type="ECO:0000313" key="2">
    <source>
        <dbReference type="Proteomes" id="UP000703661"/>
    </source>
</evidence>